<dbReference type="PANTHER" id="PTHR46401">
    <property type="entry name" value="GLYCOSYLTRANSFERASE WBBK-RELATED"/>
    <property type="match status" value="1"/>
</dbReference>
<dbReference type="KEGG" id="wna:KA717_37440"/>
<name>A0A977KZ26_9CYAN</name>
<dbReference type="Pfam" id="PF00534">
    <property type="entry name" value="Glycos_transf_1"/>
    <property type="match status" value="1"/>
</dbReference>
<reference evidence="3" key="1">
    <citation type="submission" date="2021-04" db="EMBL/GenBank/DDBJ databases">
        <title>Genome sequence of Woronichinia naegeliana from Washington state freshwater lake bloom.</title>
        <authorList>
            <person name="Dreher T.W."/>
        </authorList>
    </citation>
    <scope>NUCLEOTIDE SEQUENCE</scope>
    <source>
        <strain evidence="3">WA131</strain>
    </source>
</reference>
<dbReference type="GO" id="GO:0016757">
    <property type="term" value="F:glycosyltransferase activity"/>
    <property type="evidence" value="ECO:0007669"/>
    <property type="project" value="InterPro"/>
</dbReference>
<evidence type="ECO:0000259" key="2">
    <source>
        <dbReference type="Pfam" id="PF00534"/>
    </source>
</evidence>
<dbReference type="CDD" id="cd03809">
    <property type="entry name" value="GT4_MtfB-like"/>
    <property type="match status" value="1"/>
</dbReference>
<accession>A0A977KZ26</accession>
<dbReference type="Proteomes" id="UP001065613">
    <property type="component" value="Chromosome"/>
</dbReference>
<keyword evidence="1" id="KW-0808">Transferase</keyword>
<dbReference type="FunFam" id="3.40.50.2000:FF:000119">
    <property type="entry name" value="Glycosyl transferase group 1"/>
    <property type="match status" value="1"/>
</dbReference>
<gene>
    <name evidence="3" type="ORF">KA717_37440</name>
</gene>
<dbReference type="SUPFAM" id="SSF53756">
    <property type="entry name" value="UDP-Glycosyltransferase/glycogen phosphorylase"/>
    <property type="match status" value="1"/>
</dbReference>
<feature type="domain" description="Glycosyl transferase family 1" evidence="2">
    <location>
        <begin position="236"/>
        <end position="398"/>
    </location>
</feature>
<sequence>MTTNMKVIFDISSVGDNPKTRTGIARTAWTLADLLHRELGDNLSFSASGSIEASLQTERLLNSYPDLRSAIYPVNSIARSVNQLNTQFSKNYSGESIFQKIEQLTLVNISRLFNIIRQPIAPEILVEADLFHSSYPRIPKQVRKALPNRHLQTVYDLTPLILDEKYFLPGQRGITKRLIDTIQPNDWVTTISDATRNDLLNRRQLNPKQVVTIYLAASPELFYPVSDRSIIQAAKQKYHLPEGDYFLSLHSLAPHKNMNHLIACFKQIIRQEKAKDLHLVICGGNKDAALSMINANQLTEADLKFIHFTGFVDDNDLAAIYSGAIGFIFPSLYEGFGLPVLEAMQCGCPVISSNTSSLPEVVGDAGFLVSPTDKDTLCQSILKLYCNSDLRAKHSQYSLDRAVFFSWEKTLSETLEVYRSIKS</sequence>
<organism evidence="3">
    <name type="scientific">Woronichinia naegeliana WA131</name>
    <dbReference type="NCBI Taxonomy" id="2824559"/>
    <lineage>
        <taxon>Bacteria</taxon>
        <taxon>Bacillati</taxon>
        <taxon>Cyanobacteriota</taxon>
        <taxon>Cyanophyceae</taxon>
        <taxon>Synechococcales</taxon>
        <taxon>Coelosphaeriaceae</taxon>
        <taxon>Woronichinia</taxon>
    </lineage>
</organism>
<evidence type="ECO:0000313" key="3">
    <source>
        <dbReference type="EMBL" id="UXE61035.1"/>
    </source>
</evidence>
<dbReference type="Gene3D" id="3.40.50.2000">
    <property type="entry name" value="Glycogen Phosphorylase B"/>
    <property type="match status" value="2"/>
</dbReference>
<dbReference type="PANTHER" id="PTHR46401:SF2">
    <property type="entry name" value="GLYCOSYLTRANSFERASE WBBK-RELATED"/>
    <property type="match status" value="1"/>
</dbReference>
<dbReference type="EMBL" id="CP073041">
    <property type="protein sequence ID" value="UXE61035.1"/>
    <property type="molecule type" value="Genomic_DNA"/>
</dbReference>
<dbReference type="AlphaFoldDB" id="A0A977KZ26"/>
<protein>
    <submittedName>
        <fullName evidence="3">Glycosyltransferase family 4 protein</fullName>
    </submittedName>
</protein>
<dbReference type="GO" id="GO:0009103">
    <property type="term" value="P:lipopolysaccharide biosynthetic process"/>
    <property type="evidence" value="ECO:0007669"/>
    <property type="project" value="TreeGrafter"/>
</dbReference>
<evidence type="ECO:0000256" key="1">
    <source>
        <dbReference type="ARBA" id="ARBA00022679"/>
    </source>
</evidence>
<proteinExistence type="predicted"/>
<dbReference type="InterPro" id="IPR001296">
    <property type="entry name" value="Glyco_trans_1"/>
</dbReference>